<dbReference type="GO" id="GO:0003677">
    <property type="term" value="F:DNA binding"/>
    <property type="evidence" value="ECO:0007669"/>
    <property type="project" value="InterPro"/>
</dbReference>
<dbReference type="PRINTS" id="PR00929">
    <property type="entry name" value="ATHOOK"/>
</dbReference>
<organism evidence="3 4">
    <name type="scientific">Ceriporiopsis subvermispora (strain B)</name>
    <name type="common">White-rot fungus</name>
    <name type="synonym">Gelatoporia subvermispora</name>
    <dbReference type="NCBI Taxonomy" id="914234"/>
    <lineage>
        <taxon>Eukaryota</taxon>
        <taxon>Fungi</taxon>
        <taxon>Dikarya</taxon>
        <taxon>Basidiomycota</taxon>
        <taxon>Agaricomycotina</taxon>
        <taxon>Agaricomycetes</taxon>
        <taxon>Polyporales</taxon>
        <taxon>Gelatoporiaceae</taxon>
        <taxon>Gelatoporia</taxon>
    </lineage>
</organism>
<evidence type="ECO:0000313" key="4">
    <source>
        <dbReference type="Proteomes" id="UP000016930"/>
    </source>
</evidence>
<feature type="region of interest" description="Disordered" evidence="2">
    <location>
        <begin position="189"/>
        <end position="327"/>
    </location>
</feature>
<feature type="compositionally biased region" description="Polar residues" evidence="2">
    <location>
        <begin position="33"/>
        <end position="46"/>
    </location>
</feature>
<dbReference type="AlphaFoldDB" id="M2Q4F8"/>
<evidence type="ECO:0000256" key="1">
    <source>
        <dbReference type="SAM" id="Coils"/>
    </source>
</evidence>
<dbReference type="EMBL" id="KB445816">
    <property type="protein sequence ID" value="EMD31688.1"/>
    <property type="molecule type" value="Genomic_DNA"/>
</dbReference>
<dbReference type="HOGENOM" id="CLU_670843_0_0_1"/>
<feature type="compositionally biased region" description="Low complexity" evidence="2">
    <location>
        <begin position="315"/>
        <end position="327"/>
    </location>
</feature>
<feature type="compositionally biased region" description="Low complexity" evidence="2">
    <location>
        <begin position="189"/>
        <end position="205"/>
    </location>
</feature>
<evidence type="ECO:0000256" key="2">
    <source>
        <dbReference type="SAM" id="MobiDB-lite"/>
    </source>
</evidence>
<gene>
    <name evidence="3" type="ORF">CERSUDRAFT_88853</name>
</gene>
<feature type="compositionally biased region" description="Low complexity" evidence="2">
    <location>
        <begin position="84"/>
        <end position="96"/>
    </location>
</feature>
<dbReference type="SMART" id="SM00384">
    <property type="entry name" value="AT_hook"/>
    <property type="match status" value="3"/>
</dbReference>
<protein>
    <submittedName>
        <fullName evidence="3">Uncharacterized protein</fullName>
    </submittedName>
</protein>
<dbReference type="InterPro" id="IPR017956">
    <property type="entry name" value="AT_hook_DNA-bd_motif"/>
</dbReference>
<feature type="compositionally biased region" description="Low complexity" evidence="2">
    <location>
        <begin position="251"/>
        <end position="293"/>
    </location>
</feature>
<reference evidence="3 4" key="1">
    <citation type="journal article" date="2012" name="Proc. Natl. Acad. Sci. U.S.A.">
        <title>Comparative genomics of Ceriporiopsis subvermispora and Phanerochaete chrysosporium provide insight into selective ligninolysis.</title>
        <authorList>
            <person name="Fernandez-Fueyo E."/>
            <person name="Ruiz-Duenas F.J."/>
            <person name="Ferreira P."/>
            <person name="Floudas D."/>
            <person name="Hibbett D.S."/>
            <person name="Canessa P."/>
            <person name="Larrondo L.F."/>
            <person name="James T.Y."/>
            <person name="Seelenfreund D."/>
            <person name="Lobos S."/>
            <person name="Polanco R."/>
            <person name="Tello M."/>
            <person name="Honda Y."/>
            <person name="Watanabe T."/>
            <person name="Watanabe T."/>
            <person name="Ryu J.S."/>
            <person name="Kubicek C.P."/>
            <person name="Schmoll M."/>
            <person name="Gaskell J."/>
            <person name="Hammel K.E."/>
            <person name="St John F.J."/>
            <person name="Vanden Wymelenberg A."/>
            <person name="Sabat G."/>
            <person name="Splinter BonDurant S."/>
            <person name="Syed K."/>
            <person name="Yadav J.S."/>
            <person name="Doddapaneni H."/>
            <person name="Subramanian V."/>
            <person name="Lavin J.L."/>
            <person name="Oguiza J.A."/>
            <person name="Perez G."/>
            <person name="Pisabarro A.G."/>
            <person name="Ramirez L."/>
            <person name="Santoyo F."/>
            <person name="Master E."/>
            <person name="Coutinho P.M."/>
            <person name="Henrissat B."/>
            <person name="Lombard V."/>
            <person name="Magnuson J.K."/>
            <person name="Kuees U."/>
            <person name="Hori C."/>
            <person name="Igarashi K."/>
            <person name="Samejima M."/>
            <person name="Held B.W."/>
            <person name="Barry K.W."/>
            <person name="LaButti K.M."/>
            <person name="Lapidus A."/>
            <person name="Lindquist E.A."/>
            <person name="Lucas S.M."/>
            <person name="Riley R."/>
            <person name="Salamov A.A."/>
            <person name="Hoffmeister D."/>
            <person name="Schwenk D."/>
            <person name="Hadar Y."/>
            <person name="Yarden O."/>
            <person name="de Vries R.P."/>
            <person name="Wiebenga A."/>
            <person name="Stenlid J."/>
            <person name="Eastwood D."/>
            <person name="Grigoriev I.V."/>
            <person name="Berka R.M."/>
            <person name="Blanchette R.A."/>
            <person name="Kersten P."/>
            <person name="Martinez A.T."/>
            <person name="Vicuna R."/>
            <person name="Cullen D."/>
        </authorList>
    </citation>
    <scope>NUCLEOTIDE SEQUENCE [LARGE SCALE GENOMIC DNA]</scope>
    <source>
        <strain evidence="3 4">B</strain>
    </source>
</reference>
<accession>M2Q4F8</accession>
<feature type="region of interest" description="Disordered" evidence="2">
    <location>
        <begin position="24"/>
        <end position="131"/>
    </location>
</feature>
<dbReference type="Proteomes" id="UP000016930">
    <property type="component" value="Unassembled WGS sequence"/>
</dbReference>
<keyword evidence="1" id="KW-0175">Coiled coil</keyword>
<keyword evidence="4" id="KW-1185">Reference proteome</keyword>
<feature type="coiled-coil region" evidence="1">
    <location>
        <begin position="375"/>
        <end position="402"/>
    </location>
</feature>
<sequence length="410" mass="42189">MTIHRKAQLLDKVVAALPVNGPTLAAREKPRSATFSPSSATSQQRPAATERHLAGSGECQDESSDEAEVHAEMLGGPNTPAPPTAVVAGTGAATTTEKPISTVRHASQKPRKRKAPEGEVTEGGEPPKEKCDRCRTFKRGARCTVPPGEKRCTKCLAERHACYWNGAKYYGDARVKRARTGGPRIHIPAMMSTSSTTPGPSAVSAGPGDPATSADAATEPTALTAPPAIGASGRPARRSAMRIPAPPRAPLSPSAPRRPGRPPKNSASASVSAPPGAAAPARRGPGRPPKNAGSVTVTLPVRAGRPRGRPRRVEVSPSSSSGVSAALPAPRPVVVTPPVASVSAVGAGVAPLVGRGVPATVGVGRGPGGEKLAQIEALRTERAALAARMQLLRDMDEELERKERALVNGK</sequence>
<proteinExistence type="predicted"/>
<name>M2Q4F8_CERS8</name>
<evidence type="ECO:0000313" key="3">
    <source>
        <dbReference type="EMBL" id="EMD31688.1"/>
    </source>
</evidence>
<feature type="compositionally biased region" description="Low complexity" evidence="2">
    <location>
        <begin position="214"/>
        <end position="228"/>
    </location>
</feature>